<dbReference type="Gene3D" id="2.30.30.140">
    <property type="match status" value="1"/>
</dbReference>
<evidence type="ECO:0000256" key="1">
    <source>
        <dbReference type="SAM" id="MobiDB-lite"/>
    </source>
</evidence>
<feature type="compositionally biased region" description="Basic and acidic residues" evidence="1">
    <location>
        <begin position="407"/>
        <end position="429"/>
    </location>
</feature>
<evidence type="ECO:0000259" key="2">
    <source>
        <dbReference type="PROSITE" id="PS50812"/>
    </source>
</evidence>
<feature type="domain" description="PWWP" evidence="2">
    <location>
        <begin position="98"/>
        <end position="160"/>
    </location>
</feature>
<dbReference type="EMBL" id="JAINDJ010000004">
    <property type="protein sequence ID" value="KAG9450814.1"/>
    <property type="molecule type" value="Genomic_DNA"/>
</dbReference>
<dbReference type="SUPFAM" id="SSF63748">
    <property type="entry name" value="Tudor/PWWP/MBT"/>
    <property type="match status" value="1"/>
</dbReference>
<feature type="region of interest" description="Disordered" evidence="1">
    <location>
        <begin position="217"/>
        <end position="248"/>
    </location>
</feature>
<accession>A0AAV7EQD5</accession>
<feature type="region of interest" description="Disordered" evidence="1">
    <location>
        <begin position="261"/>
        <end position="439"/>
    </location>
</feature>
<name>A0AAV7EQD5_ARIFI</name>
<feature type="compositionally biased region" description="Basic and acidic residues" evidence="1">
    <location>
        <begin position="308"/>
        <end position="332"/>
    </location>
</feature>
<dbReference type="AlphaFoldDB" id="A0AAV7EQD5"/>
<keyword evidence="4" id="KW-1185">Reference proteome</keyword>
<feature type="compositionally biased region" description="Basic and acidic residues" evidence="1">
    <location>
        <begin position="230"/>
        <end position="244"/>
    </location>
</feature>
<sequence>MPTSKNEFVQIVLVGPFVRPYWDRRTALKLVSSHVNAYLTSSNDGSFLKRLNLVGCNIPVTETHVMSKKRKKCTDGSASDYKISGKCGDNQMRHKPAVGNILWVRMPDFSWWPAQVVGCNYKIGNYKSKRRKEGEVLARLYGSSELWYVDPAKCHSDFQNALKQNNLSFREIFQKSLEQGTSQSGFISCSKRVARGFKEQTRFENPEDEVKENMLKQKRKENAISQKIDSSGRQKAAEQTRFENPEDEVKENMLKQKRKENVISQKMDSSRRRKAAEQTRFEIPEDEVKENTLKQKRKENVISQKMDSSGRRKAAEQARFENPKDEVKENILKQKRKENVISQKMDSSGRRKAAEQTRFENSKDEVKENMLKQKWKEDVISQNMDSSGRRKASNTQRVTKKTISEGVRMKSNKDAHRTDDLDYRLHSPKDSPNSSLRPKKMMQKLGLIAPRGSPFCKNGLHLIT</sequence>
<proteinExistence type="predicted"/>
<reference evidence="3 4" key="1">
    <citation type="submission" date="2021-07" db="EMBL/GenBank/DDBJ databases">
        <title>The Aristolochia fimbriata genome: insights into angiosperm evolution, floral development and chemical biosynthesis.</title>
        <authorList>
            <person name="Jiao Y."/>
        </authorList>
    </citation>
    <scope>NUCLEOTIDE SEQUENCE [LARGE SCALE GENOMIC DNA]</scope>
    <source>
        <strain evidence="3">IBCAS-2021</strain>
        <tissue evidence="3">Leaf</tissue>
    </source>
</reference>
<comment type="caution">
    <text evidence="3">The sequence shown here is derived from an EMBL/GenBank/DDBJ whole genome shotgun (WGS) entry which is preliminary data.</text>
</comment>
<feature type="compositionally biased region" description="Basic and acidic residues" evidence="1">
    <location>
        <begin position="347"/>
        <end position="379"/>
    </location>
</feature>
<dbReference type="InterPro" id="IPR000313">
    <property type="entry name" value="PWWP_dom"/>
</dbReference>
<evidence type="ECO:0000313" key="3">
    <source>
        <dbReference type="EMBL" id="KAG9450814.1"/>
    </source>
</evidence>
<dbReference type="PROSITE" id="PS50812">
    <property type="entry name" value="PWWP"/>
    <property type="match status" value="1"/>
</dbReference>
<protein>
    <recommendedName>
        <fullName evidence="2">PWWP domain-containing protein</fullName>
    </recommendedName>
</protein>
<dbReference type="CDD" id="cd05162">
    <property type="entry name" value="PWWP"/>
    <property type="match status" value="1"/>
</dbReference>
<evidence type="ECO:0000313" key="4">
    <source>
        <dbReference type="Proteomes" id="UP000825729"/>
    </source>
</evidence>
<dbReference type="Pfam" id="PF00855">
    <property type="entry name" value="PWWP"/>
    <property type="match status" value="1"/>
</dbReference>
<dbReference type="Proteomes" id="UP000825729">
    <property type="component" value="Unassembled WGS sequence"/>
</dbReference>
<organism evidence="3 4">
    <name type="scientific">Aristolochia fimbriata</name>
    <name type="common">White veined hardy Dutchman's pipe vine</name>
    <dbReference type="NCBI Taxonomy" id="158543"/>
    <lineage>
        <taxon>Eukaryota</taxon>
        <taxon>Viridiplantae</taxon>
        <taxon>Streptophyta</taxon>
        <taxon>Embryophyta</taxon>
        <taxon>Tracheophyta</taxon>
        <taxon>Spermatophyta</taxon>
        <taxon>Magnoliopsida</taxon>
        <taxon>Magnoliidae</taxon>
        <taxon>Piperales</taxon>
        <taxon>Aristolochiaceae</taxon>
        <taxon>Aristolochia</taxon>
    </lineage>
</organism>
<gene>
    <name evidence="3" type="ORF">H6P81_010779</name>
</gene>